<evidence type="ECO:0000313" key="4">
    <source>
        <dbReference type="EMBL" id="TAJ44719.1"/>
    </source>
</evidence>
<feature type="domain" description="EamA" evidence="3">
    <location>
        <begin position="31"/>
        <end position="161"/>
    </location>
</feature>
<feature type="region of interest" description="Disordered" evidence="1">
    <location>
        <begin position="181"/>
        <end position="205"/>
    </location>
</feature>
<keyword evidence="2" id="KW-0472">Membrane</keyword>
<dbReference type="Pfam" id="PF00892">
    <property type="entry name" value="EamA"/>
    <property type="match status" value="1"/>
</dbReference>
<evidence type="ECO:0000259" key="3">
    <source>
        <dbReference type="Pfam" id="PF00892"/>
    </source>
</evidence>
<feature type="transmembrane region" description="Helical" evidence="2">
    <location>
        <begin position="120"/>
        <end position="139"/>
    </location>
</feature>
<keyword evidence="2" id="KW-0812">Transmembrane</keyword>
<gene>
    <name evidence="4" type="ORF">CUJ86_05315</name>
</gene>
<feature type="region of interest" description="Disordered" evidence="1">
    <location>
        <begin position="211"/>
        <end position="230"/>
    </location>
</feature>
<keyword evidence="2" id="KW-1133">Transmembrane helix</keyword>
<dbReference type="EMBL" id="PGCL01000002">
    <property type="protein sequence ID" value="TAJ44719.1"/>
    <property type="molecule type" value="Genomic_DNA"/>
</dbReference>
<dbReference type="Proteomes" id="UP000292580">
    <property type="component" value="Unassembled WGS sequence"/>
</dbReference>
<feature type="compositionally biased region" description="Basic and acidic residues" evidence="1">
    <location>
        <begin position="182"/>
        <end position="205"/>
    </location>
</feature>
<feature type="compositionally biased region" description="Basic and acidic residues" evidence="1">
    <location>
        <begin position="211"/>
        <end position="223"/>
    </location>
</feature>
<accession>A0A483CXP3</accession>
<sequence length="230" mass="25223">MLYALMAALITASCMILSWNPDHPFGISIFALGILLTCVLWGLDNNFSRMIAGKDLIATMMIKGLAAGLITLGIASLLGESIPSIPTCCIAMAIGFLGYGGLMSVFFMMALRGIGSARTGALVSTSPFFGVAVSLLRFTDLPGPTFYLSCLIMAIGACLLITERHAHPHHHPLLMHTHRHRHDDLHHDHEHADGTPGPDRRGEHCHLHTHETTWHDHPHMPDLHHRHGHE</sequence>
<organism evidence="4 5">
    <name type="scientific">Methanofollis fontis</name>
    <dbReference type="NCBI Taxonomy" id="2052832"/>
    <lineage>
        <taxon>Archaea</taxon>
        <taxon>Methanobacteriati</taxon>
        <taxon>Methanobacteriota</taxon>
        <taxon>Stenosarchaea group</taxon>
        <taxon>Methanomicrobia</taxon>
        <taxon>Methanomicrobiales</taxon>
        <taxon>Methanomicrobiaceae</taxon>
        <taxon>Methanofollis</taxon>
    </lineage>
</organism>
<dbReference type="GO" id="GO:0016020">
    <property type="term" value="C:membrane"/>
    <property type="evidence" value="ECO:0007669"/>
    <property type="project" value="InterPro"/>
</dbReference>
<reference evidence="4 5" key="1">
    <citation type="submission" date="2017-11" db="EMBL/GenBank/DDBJ databases">
        <title>Isolation and Characterization of Methanofollis Species from Methane Seep Offshore SW Taiwan.</title>
        <authorList>
            <person name="Teng N.-H."/>
            <person name="Lai M.-C."/>
            <person name="Chen S.-C."/>
        </authorList>
    </citation>
    <scope>NUCLEOTIDE SEQUENCE [LARGE SCALE GENOMIC DNA]</scope>
    <source>
        <strain evidence="4 5">FWC-SCC2</strain>
    </source>
</reference>
<dbReference type="AlphaFoldDB" id="A0A483CXP3"/>
<dbReference type="InterPro" id="IPR037185">
    <property type="entry name" value="EmrE-like"/>
</dbReference>
<dbReference type="SUPFAM" id="SSF103481">
    <property type="entry name" value="Multidrug resistance efflux transporter EmrE"/>
    <property type="match status" value="1"/>
</dbReference>
<evidence type="ECO:0000313" key="5">
    <source>
        <dbReference type="Proteomes" id="UP000292580"/>
    </source>
</evidence>
<feature type="transmembrane region" description="Helical" evidence="2">
    <location>
        <begin position="145"/>
        <end position="162"/>
    </location>
</feature>
<dbReference type="InterPro" id="IPR000620">
    <property type="entry name" value="EamA_dom"/>
</dbReference>
<name>A0A483CXP3_9EURY</name>
<protein>
    <submittedName>
        <fullName evidence="4">EamA family transporter</fullName>
    </submittedName>
</protein>
<feature type="transmembrane region" description="Helical" evidence="2">
    <location>
        <begin position="84"/>
        <end position="108"/>
    </location>
</feature>
<evidence type="ECO:0000256" key="2">
    <source>
        <dbReference type="SAM" id="Phobius"/>
    </source>
</evidence>
<comment type="caution">
    <text evidence="4">The sequence shown here is derived from an EMBL/GenBank/DDBJ whole genome shotgun (WGS) entry which is preliminary data.</text>
</comment>
<proteinExistence type="predicted"/>
<keyword evidence="5" id="KW-1185">Reference proteome</keyword>
<feature type="transmembrane region" description="Helical" evidence="2">
    <location>
        <begin position="55"/>
        <end position="78"/>
    </location>
</feature>
<evidence type="ECO:0000256" key="1">
    <source>
        <dbReference type="SAM" id="MobiDB-lite"/>
    </source>
</evidence>
<feature type="transmembrane region" description="Helical" evidence="2">
    <location>
        <begin position="24"/>
        <end position="43"/>
    </location>
</feature>